<organism evidence="2 3">
    <name type="scientific">Pacificibacter marinus</name>
    <dbReference type="NCBI Taxonomy" id="658057"/>
    <lineage>
        <taxon>Bacteria</taxon>
        <taxon>Pseudomonadati</taxon>
        <taxon>Pseudomonadota</taxon>
        <taxon>Alphaproteobacteria</taxon>
        <taxon>Rhodobacterales</taxon>
        <taxon>Roseobacteraceae</taxon>
        <taxon>Pacificibacter</taxon>
    </lineage>
</organism>
<keyword evidence="1" id="KW-0732">Signal</keyword>
<evidence type="ECO:0000256" key="1">
    <source>
        <dbReference type="SAM" id="SignalP"/>
    </source>
</evidence>
<reference evidence="2 3" key="1">
    <citation type="submission" date="2017-03" db="EMBL/GenBank/DDBJ databases">
        <authorList>
            <person name="Afonso C.L."/>
            <person name="Miller P.J."/>
            <person name="Scott M.A."/>
            <person name="Spackman E."/>
            <person name="Goraichik I."/>
            <person name="Dimitrov K.M."/>
            <person name="Suarez D.L."/>
            <person name="Swayne D.E."/>
        </authorList>
    </citation>
    <scope>NUCLEOTIDE SEQUENCE [LARGE SCALE GENOMIC DNA]</scope>
    <source>
        <strain evidence="2 3">CECT 7971</strain>
    </source>
</reference>
<feature type="signal peptide" evidence="1">
    <location>
        <begin position="1"/>
        <end position="33"/>
    </location>
</feature>
<evidence type="ECO:0000313" key="2">
    <source>
        <dbReference type="EMBL" id="SLN61382.1"/>
    </source>
</evidence>
<accession>A0A1Y5TDQ6</accession>
<dbReference type="AlphaFoldDB" id="A0A1Y5TDQ6"/>
<dbReference type="STRING" id="658057.SAMN04488032_11282"/>
<proteinExistence type="predicted"/>
<feature type="chain" id="PRO_5010986756" description="LPS-assembly lipoprotein" evidence="1">
    <location>
        <begin position="34"/>
        <end position="177"/>
    </location>
</feature>
<dbReference type="OrthoDB" id="7629596at2"/>
<dbReference type="EMBL" id="FWFW01000012">
    <property type="protein sequence ID" value="SLN61382.1"/>
    <property type="molecule type" value="Genomic_DNA"/>
</dbReference>
<name>A0A1Y5TDQ6_9RHOB</name>
<keyword evidence="3" id="KW-1185">Reference proteome</keyword>
<dbReference type="PROSITE" id="PS51257">
    <property type="entry name" value="PROKAR_LIPOPROTEIN"/>
    <property type="match status" value="1"/>
</dbReference>
<sequence>MAGSRKNSSWFRVVSSMLLFNRRTFLLSVVALAGCGFQPAYGPNGGATALRGMVRVAQPEDRESYTLAHKLEDIFAQPQAEKYLLTYKITTSEDAVGITPDQEITRYHVKGSAKYALTTVADGQTVASGEAASFTAYSATGSTVSSVTATRDAYDRLMSILADQIAAQIQAKIAIQK</sequence>
<evidence type="ECO:0008006" key="4">
    <source>
        <dbReference type="Google" id="ProtNLM"/>
    </source>
</evidence>
<protein>
    <recommendedName>
        <fullName evidence="4">LPS-assembly lipoprotein</fullName>
    </recommendedName>
</protein>
<dbReference type="Gene3D" id="3.30.160.150">
    <property type="entry name" value="Lipoprotein like domain"/>
    <property type="match status" value="1"/>
</dbReference>
<gene>
    <name evidence="2" type="ORF">PAM7971_03174</name>
</gene>
<dbReference type="Proteomes" id="UP000193307">
    <property type="component" value="Unassembled WGS sequence"/>
</dbReference>
<evidence type="ECO:0000313" key="3">
    <source>
        <dbReference type="Proteomes" id="UP000193307"/>
    </source>
</evidence>